<dbReference type="EMBL" id="GBXI01002512">
    <property type="protein sequence ID" value="JAD11780.1"/>
    <property type="molecule type" value="Transcribed_RNA"/>
</dbReference>
<name>A0A0A1XLR6_ZEUCU</name>
<organism evidence="2">
    <name type="scientific">Zeugodacus cucurbitae</name>
    <name type="common">Melon fruit fly</name>
    <name type="synonym">Bactrocera cucurbitae</name>
    <dbReference type="NCBI Taxonomy" id="28588"/>
    <lineage>
        <taxon>Eukaryota</taxon>
        <taxon>Metazoa</taxon>
        <taxon>Ecdysozoa</taxon>
        <taxon>Arthropoda</taxon>
        <taxon>Hexapoda</taxon>
        <taxon>Insecta</taxon>
        <taxon>Pterygota</taxon>
        <taxon>Neoptera</taxon>
        <taxon>Endopterygota</taxon>
        <taxon>Diptera</taxon>
        <taxon>Brachycera</taxon>
        <taxon>Muscomorpha</taxon>
        <taxon>Tephritoidea</taxon>
        <taxon>Tephritidae</taxon>
        <taxon>Zeugodacus</taxon>
        <taxon>Zeugodacus</taxon>
    </lineage>
</organism>
<keyword evidence="2" id="KW-0687">Ribonucleoprotein</keyword>
<protein>
    <submittedName>
        <fullName evidence="2">30S ribosomal protein S4P</fullName>
    </submittedName>
</protein>
<dbReference type="OrthoDB" id="7872817at2759"/>
<gene>
    <name evidence="2" type="primary">rps4p</name>
    <name evidence="2" type="ORF">g.16934</name>
</gene>
<keyword evidence="2" id="KW-0689">Ribosomal protein</keyword>
<evidence type="ECO:0000256" key="1">
    <source>
        <dbReference type="SAM" id="MobiDB-lite"/>
    </source>
</evidence>
<evidence type="ECO:0000313" key="2">
    <source>
        <dbReference type="EMBL" id="JAD11780.1"/>
    </source>
</evidence>
<feature type="region of interest" description="Disordered" evidence="1">
    <location>
        <begin position="87"/>
        <end position="148"/>
    </location>
</feature>
<dbReference type="GO" id="GO:0005840">
    <property type="term" value="C:ribosome"/>
    <property type="evidence" value="ECO:0007669"/>
    <property type="project" value="UniProtKB-KW"/>
</dbReference>
<proteinExistence type="predicted"/>
<reference evidence="2" key="2">
    <citation type="journal article" date="2015" name="Gigascience">
        <title>Reconstructing a comprehensive transcriptome assembly of a white-pupal translocated strain of the pest fruit fly Bactrocera cucurbitae.</title>
        <authorList>
            <person name="Sim S.B."/>
            <person name="Calla B."/>
            <person name="Hall B."/>
            <person name="DeRego T."/>
            <person name="Geib S.M."/>
        </authorList>
    </citation>
    <scope>NUCLEOTIDE SEQUENCE</scope>
</reference>
<accession>A0A0A1XLR6</accession>
<reference evidence="2" key="1">
    <citation type="submission" date="2014-11" db="EMBL/GenBank/DDBJ databases">
        <authorList>
            <person name="Geib S."/>
        </authorList>
    </citation>
    <scope>NUCLEOTIDE SEQUENCE</scope>
</reference>
<dbReference type="AlphaFoldDB" id="A0A0A1XLR6"/>
<sequence>MDHFNVPKKVNRHVLKALGVLSGGNRDQVIVMSQIINQVKHQMRNLVPVPNLDRAVEKSLKNLSEIGLIDRHGMYRYALGRCAAVVPEPGPQPNSRTPDRRVFRGNNPRRCSRSNLDPNMKRARGCSDEDSISGDEFDRARKRMRTNNKQVRHCGRWAYLPRVRQHNQRSRNNQKANSNAKFNKAHISQDFFSLDHPLTQLQEFQLSRDCRDPFEVISNDTMNSIPMDFSLANVTPTPSLEICEINDDVKKIVDVRKIVETPPLQEQSEEKNLNIDNNVMEEYQEREEGVQTEHSSSTTVQGFQSGISNRAATFHNGNAIAQMQTARKNTANLNQITKSFTSRRLLNTASAYAATSEHSFKSIMPDYTRSYIK</sequence>